<dbReference type="OrthoDB" id="5401193at2759"/>
<evidence type="ECO:0000256" key="1">
    <source>
        <dbReference type="ARBA" id="ARBA00004389"/>
    </source>
</evidence>
<comment type="function">
    <text evidence="10">Necessary for protein translocation in the endoplasmic reticulum.</text>
</comment>
<evidence type="ECO:0000313" key="14">
    <source>
        <dbReference type="Proteomes" id="UP000191024"/>
    </source>
</evidence>
<keyword evidence="5 10" id="KW-0256">Endoplasmic reticulum</keyword>
<dbReference type="GO" id="GO:0006886">
    <property type="term" value="P:intracellular protein transport"/>
    <property type="evidence" value="ECO:0007669"/>
    <property type="project" value="InterPro"/>
</dbReference>
<comment type="subcellular location">
    <subcellularLocation>
        <location evidence="1">Endoplasmic reticulum membrane</location>
        <topology evidence="1">Single-pass membrane protein</topology>
    </subcellularLocation>
</comment>
<evidence type="ECO:0000256" key="8">
    <source>
        <dbReference type="ARBA" id="ARBA00023010"/>
    </source>
</evidence>
<dbReference type="InterPro" id="IPR030671">
    <property type="entry name" value="Sec61-beta/Sbh"/>
</dbReference>
<dbReference type="Proteomes" id="UP000191024">
    <property type="component" value="Chromosome D"/>
</dbReference>
<keyword evidence="7 12" id="KW-1133">Transmembrane helix</keyword>
<evidence type="ECO:0000256" key="7">
    <source>
        <dbReference type="ARBA" id="ARBA00022989"/>
    </source>
</evidence>
<keyword evidence="4 12" id="KW-0812">Transmembrane</keyword>
<dbReference type="PANTHER" id="PTHR13509">
    <property type="entry name" value="SEC61 SUBUNIT BETA"/>
    <property type="match status" value="1"/>
</dbReference>
<dbReference type="STRING" id="1230905.A0A1G4JFK2"/>
<keyword evidence="6 10" id="KW-0653">Protein transport</keyword>
<evidence type="ECO:0000256" key="9">
    <source>
        <dbReference type="ARBA" id="ARBA00023136"/>
    </source>
</evidence>
<dbReference type="AlphaFoldDB" id="A0A1G4JFK2"/>
<evidence type="ECO:0000313" key="13">
    <source>
        <dbReference type="EMBL" id="SCU89047.1"/>
    </source>
</evidence>
<keyword evidence="14" id="KW-1185">Reference proteome</keyword>
<dbReference type="EMBL" id="LT598463">
    <property type="protein sequence ID" value="SCU89047.1"/>
    <property type="molecule type" value="Genomic_DNA"/>
</dbReference>
<organism evidence="13 14">
    <name type="scientific">Lachancea mirantina</name>
    <dbReference type="NCBI Taxonomy" id="1230905"/>
    <lineage>
        <taxon>Eukaryota</taxon>
        <taxon>Fungi</taxon>
        <taxon>Dikarya</taxon>
        <taxon>Ascomycota</taxon>
        <taxon>Saccharomycotina</taxon>
        <taxon>Saccharomycetes</taxon>
        <taxon>Saccharomycetales</taxon>
        <taxon>Saccharomycetaceae</taxon>
        <taxon>Lachancea</taxon>
    </lineage>
</organism>
<evidence type="ECO:0000256" key="4">
    <source>
        <dbReference type="ARBA" id="ARBA00022692"/>
    </source>
</evidence>
<protein>
    <recommendedName>
        <fullName evidence="10">Protein transport protein Sec61 subunit beta</fullName>
    </recommendedName>
</protein>
<evidence type="ECO:0000256" key="5">
    <source>
        <dbReference type="ARBA" id="ARBA00022824"/>
    </source>
</evidence>
<dbReference type="GO" id="GO:0005784">
    <property type="term" value="C:Sec61 translocon complex"/>
    <property type="evidence" value="ECO:0007669"/>
    <property type="project" value="UniProtKB-UniRule"/>
</dbReference>
<evidence type="ECO:0000256" key="6">
    <source>
        <dbReference type="ARBA" id="ARBA00022927"/>
    </source>
</evidence>
<feature type="compositionally biased region" description="Polar residues" evidence="11">
    <location>
        <begin position="28"/>
        <end position="43"/>
    </location>
</feature>
<dbReference type="Pfam" id="PF03911">
    <property type="entry name" value="Sec61_beta"/>
    <property type="match status" value="1"/>
</dbReference>
<evidence type="ECO:0000256" key="2">
    <source>
        <dbReference type="ARBA" id="ARBA00006103"/>
    </source>
</evidence>
<keyword evidence="9 10" id="KW-0472">Membrane</keyword>
<sequence length="89" mass="9485">MSSPAPPGGQRTLQKRRQAQSVKDKQQKQTPASSRQAGFGGSSSSVLKLYTDEANGLRVDPLVVLFLAVGFIFSVVALHVVAKVTGKLF</sequence>
<feature type="transmembrane region" description="Helical" evidence="12">
    <location>
        <begin position="62"/>
        <end position="82"/>
    </location>
</feature>
<keyword evidence="3 10" id="KW-0813">Transport</keyword>
<keyword evidence="8 10" id="KW-0811">Translocation</keyword>
<evidence type="ECO:0000256" key="10">
    <source>
        <dbReference type="PIRNR" id="PIRNR006398"/>
    </source>
</evidence>
<reference evidence="13 14" key="1">
    <citation type="submission" date="2016-03" db="EMBL/GenBank/DDBJ databases">
        <authorList>
            <person name="Devillers H."/>
        </authorList>
    </citation>
    <scope>NUCLEOTIDE SEQUENCE [LARGE SCALE GENOMIC DNA]</scope>
    <source>
        <strain evidence="13">CBS 11717</strain>
    </source>
</reference>
<gene>
    <name evidence="13" type="ORF">LAMI_0D12222G</name>
</gene>
<comment type="similarity">
    <text evidence="2 10">Belongs to the SEC61-beta family.</text>
</comment>
<name>A0A1G4JFK2_9SACH</name>
<dbReference type="InterPro" id="IPR016482">
    <property type="entry name" value="SecG/Sec61-beta/Sbh"/>
</dbReference>
<accession>A0A1G4JFK2</accession>
<dbReference type="PIRSF" id="PIRSF006398">
    <property type="entry name" value="Sec61_beta_euk"/>
    <property type="match status" value="1"/>
</dbReference>
<proteinExistence type="inferred from homology"/>
<evidence type="ECO:0000256" key="11">
    <source>
        <dbReference type="SAM" id="MobiDB-lite"/>
    </source>
</evidence>
<evidence type="ECO:0000256" key="12">
    <source>
        <dbReference type="SAM" id="Phobius"/>
    </source>
</evidence>
<evidence type="ECO:0000256" key="3">
    <source>
        <dbReference type="ARBA" id="ARBA00022448"/>
    </source>
</evidence>
<feature type="region of interest" description="Disordered" evidence="11">
    <location>
        <begin position="1"/>
        <end position="43"/>
    </location>
</feature>